<dbReference type="RefSeq" id="WP_106137936.1">
    <property type="nucleotide sequence ID" value="NZ_PVTE01000008.1"/>
</dbReference>
<evidence type="ECO:0008006" key="4">
    <source>
        <dbReference type="Google" id="ProtNLM"/>
    </source>
</evidence>
<keyword evidence="1" id="KW-0472">Membrane</keyword>
<reference evidence="2 3" key="1">
    <citation type="submission" date="2018-03" db="EMBL/GenBank/DDBJ databases">
        <title>Genomic Encyclopedia of Archaeal and Bacterial Type Strains, Phase II (KMG-II): from individual species to whole genera.</title>
        <authorList>
            <person name="Goeker M."/>
        </authorList>
    </citation>
    <scope>NUCLEOTIDE SEQUENCE [LARGE SCALE GENOMIC DNA]</scope>
    <source>
        <strain evidence="2 3">DSM 28354</strain>
    </source>
</reference>
<keyword evidence="1" id="KW-1133">Transmembrane helix</keyword>
<feature type="transmembrane region" description="Helical" evidence="1">
    <location>
        <begin position="156"/>
        <end position="171"/>
    </location>
</feature>
<keyword evidence="3" id="KW-1185">Reference proteome</keyword>
<dbReference type="OrthoDB" id="1402360at2"/>
<dbReference type="EMBL" id="PVTE01000008">
    <property type="protein sequence ID" value="PRY39250.1"/>
    <property type="molecule type" value="Genomic_DNA"/>
</dbReference>
<gene>
    <name evidence="2" type="ORF">CLV58_108140</name>
</gene>
<protein>
    <recommendedName>
        <fullName evidence="4">Dolichyl-phosphate-mannose-protein mannosyltransferase</fullName>
    </recommendedName>
</protein>
<feature type="transmembrane region" description="Helical" evidence="1">
    <location>
        <begin position="225"/>
        <end position="245"/>
    </location>
</feature>
<organism evidence="2 3">
    <name type="scientific">Spirosoma oryzae</name>
    <dbReference type="NCBI Taxonomy" id="1469603"/>
    <lineage>
        <taxon>Bacteria</taxon>
        <taxon>Pseudomonadati</taxon>
        <taxon>Bacteroidota</taxon>
        <taxon>Cytophagia</taxon>
        <taxon>Cytophagales</taxon>
        <taxon>Cytophagaceae</taxon>
        <taxon>Spirosoma</taxon>
    </lineage>
</organism>
<keyword evidence="1" id="KW-0812">Transmembrane</keyword>
<feature type="transmembrane region" description="Helical" evidence="1">
    <location>
        <begin position="366"/>
        <end position="386"/>
    </location>
</feature>
<feature type="transmembrane region" description="Helical" evidence="1">
    <location>
        <begin position="177"/>
        <end position="196"/>
    </location>
</feature>
<feature type="transmembrane region" description="Helical" evidence="1">
    <location>
        <begin position="343"/>
        <end position="360"/>
    </location>
</feature>
<feature type="transmembrane region" description="Helical" evidence="1">
    <location>
        <begin position="132"/>
        <end position="149"/>
    </location>
</feature>
<evidence type="ECO:0000313" key="2">
    <source>
        <dbReference type="EMBL" id="PRY39250.1"/>
    </source>
</evidence>
<proteinExistence type="predicted"/>
<accession>A0A2T0T0Q9</accession>
<comment type="caution">
    <text evidence="2">The sequence shown here is derived from an EMBL/GenBank/DDBJ whole genome shotgun (WGS) entry which is preliminary data.</text>
</comment>
<evidence type="ECO:0000256" key="1">
    <source>
        <dbReference type="SAM" id="Phobius"/>
    </source>
</evidence>
<feature type="transmembrane region" description="Helical" evidence="1">
    <location>
        <begin position="75"/>
        <end position="96"/>
    </location>
</feature>
<feature type="transmembrane region" description="Helical" evidence="1">
    <location>
        <begin position="46"/>
        <end position="69"/>
    </location>
</feature>
<feature type="transmembrane region" description="Helical" evidence="1">
    <location>
        <begin position="6"/>
        <end position="25"/>
    </location>
</feature>
<dbReference type="Proteomes" id="UP000238375">
    <property type="component" value="Unassembled WGS sequence"/>
</dbReference>
<sequence>MTAYSQRPLLGATLLLAAYYVLLALNGQRLGFHTPEALFLSEKSLIIWQGVGDKVAVLGLTFPVVPFFVSLPFCALFPLAGPVIASSLGMALLFFLILDDQRRLTMPLLVQVGTALSFVAHPGLLFSATSGQGTYTVLLFGYLFFRSLLTYYQSNTTYHVSMASLFLLGLVFSEVDFSWLCLFLLPLVLFISLQSLSLRGEDTLSRLGLAFNNVSLRRKLINKSLALVILLFMLPLASLFIFSLLNSVYAGDPQYFLDNPYANASVVTSQLFRQQFANYTADLVQTDTSVLISIRRLLYAPLILLSLLSVRGRSYQLLTLLSPLLLVEFLHVKDPSVPTQIEFYQIFLVLGWAGLTVIPVPRLRAVNGLAFTLLLVQIGVSGFRLLNSSYPIERSFLRDVLVLNPSRQPEAPDDDKLVQFVRQLPETTRILTDDATAYSFIARTERVRPFLLAYQQSYLSAYDNPAPFVQYILAHNTANDPQAQFSMTNTRYVDAIQRRTGRRLSLVMKSTDWSIYALTPNRTAAASLAAK</sequence>
<evidence type="ECO:0000313" key="3">
    <source>
        <dbReference type="Proteomes" id="UP000238375"/>
    </source>
</evidence>
<dbReference type="AlphaFoldDB" id="A0A2T0T0Q9"/>
<name>A0A2T0T0Q9_9BACT</name>